<dbReference type="EMBL" id="AFLV02000058">
    <property type="protein sequence ID" value="EKR63458.1"/>
    <property type="molecule type" value="Genomic_DNA"/>
</dbReference>
<evidence type="ECO:0000313" key="2">
    <source>
        <dbReference type="Proteomes" id="UP000001338"/>
    </source>
</evidence>
<dbReference type="Proteomes" id="UP000001338">
    <property type="component" value="Unassembled WGS sequence"/>
</dbReference>
<evidence type="ECO:0000313" key="1">
    <source>
        <dbReference type="EMBL" id="EKR63458.1"/>
    </source>
</evidence>
<reference evidence="1 2" key="1">
    <citation type="submission" date="2012-10" db="EMBL/GenBank/DDBJ databases">
        <authorList>
            <person name="Harkins D.M."/>
            <person name="Durkin A.S."/>
            <person name="Brinkac L.M."/>
            <person name="Haft D.H."/>
            <person name="Selengut J.D."/>
            <person name="Sanka R."/>
            <person name="DePew J."/>
            <person name="Purushe J."/>
            <person name="Whelen A.C."/>
            <person name="Vinetz J.M."/>
            <person name="Sutton G.G."/>
            <person name="Nierman W.C."/>
            <person name="Fouts D.E."/>
        </authorList>
    </citation>
    <scope>NUCLEOTIDE SEQUENCE [LARGE SCALE GENOMIC DNA]</scope>
    <source>
        <strain evidence="1 2">2006001853</strain>
    </source>
</reference>
<sequence>MSNDPGNSANTSFVNRHSGEVLCGIGQCSPVLFQFAQK</sequence>
<accession>A0A828Z0D9</accession>
<organism evidence="1 2">
    <name type="scientific">Leptospira weilii str. 2006001853</name>
    <dbReference type="NCBI Taxonomy" id="1001589"/>
    <lineage>
        <taxon>Bacteria</taxon>
        <taxon>Pseudomonadati</taxon>
        <taxon>Spirochaetota</taxon>
        <taxon>Spirochaetia</taxon>
        <taxon>Leptospirales</taxon>
        <taxon>Leptospiraceae</taxon>
        <taxon>Leptospira</taxon>
    </lineage>
</organism>
<comment type="caution">
    <text evidence="1">The sequence shown here is derived from an EMBL/GenBank/DDBJ whole genome shotgun (WGS) entry which is preliminary data.</text>
</comment>
<dbReference type="AlphaFoldDB" id="A0A828Z0D9"/>
<gene>
    <name evidence="1" type="ORF">LEP1GSC036_4240</name>
</gene>
<name>A0A828Z0D9_9LEPT</name>
<protein>
    <submittedName>
        <fullName evidence="1">Uncharacterized protein</fullName>
    </submittedName>
</protein>
<proteinExistence type="predicted"/>